<keyword evidence="14" id="KW-1185">Reference proteome</keyword>
<feature type="domain" description="Alpha-D-phosphohexomutase alpha/beta/alpha" evidence="10">
    <location>
        <begin position="3"/>
        <end position="136"/>
    </location>
</feature>
<evidence type="ECO:0000259" key="11">
    <source>
        <dbReference type="Pfam" id="PF02879"/>
    </source>
</evidence>
<comment type="catalytic activity">
    <reaction evidence="6 8">
        <text>alpha-D-glucosamine 1-phosphate = D-glucosamine 6-phosphate</text>
        <dbReference type="Rhea" id="RHEA:23424"/>
        <dbReference type="ChEBI" id="CHEBI:58516"/>
        <dbReference type="ChEBI" id="CHEBI:58725"/>
        <dbReference type="EC" id="5.4.2.10"/>
    </reaction>
</comment>
<feature type="active site" description="Phosphoserine intermediate" evidence="6">
    <location>
        <position position="103"/>
    </location>
</feature>
<dbReference type="Pfam" id="PF00408">
    <property type="entry name" value="PGM_PMM_IV"/>
    <property type="match status" value="1"/>
</dbReference>
<feature type="binding site" evidence="6">
    <location>
        <position position="244"/>
    </location>
    <ligand>
        <name>Mg(2+)</name>
        <dbReference type="ChEBI" id="CHEBI:18420"/>
    </ligand>
</feature>
<evidence type="ECO:0000256" key="8">
    <source>
        <dbReference type="RuleBase" id="RU004327"/>
    </source>
</evidence>
<dbReference type="SUPFAM" id="SSF53738">
    <property type="entry name" value="Phosphoglucomutase, first 3 domains"/>
    <property type="match status" value="3"/>
</dbReference>
<feature type="binding site" evidence="6">
    <location>
        <position position="246"/>
    </location>
    <ligand>
        <name>Mg(2+)</name>
        <dbReference type="ChEBI" id="CHEBI:18420"/>
    </ligand>
</feature>
<dbReference type="STRING" id="525640.SAMN04487971_1016"/>
<evidence type="ECO:0000256" key="5">
    <source>
        <dbReference type="ARBA" id="ARBA00023235"/>
    </source>
</evidence>
<feature type="domain" description="Alpha-D-phosphohexomutase alpha/beta/alpha" evidence="12">
    <location>
        <begin position="259"/>
        <end position="368"/>
    </location>
</feature>
<name>A0A1G9BWA7_9RHOB</name>
<dbReference type="InterPro" id="IPR005845">
    <property type="entry name" value="A-D-PHexomutase_a/b/a-II"/>
</dbReference>
<dbReference type="InterPro" id="IPR016066">
    <property type="entry name" value="A-D-PHexomutase_CS"/>
</dbReference>
<gene>
    <name evidence="6" type="primary">glmM</name>
    <name evidence="13" type="ORF">SAMN04487971_1016</name>
</gene>
<evidence type="ECO:0000256" key="7">
    <source>
        <dbReference type="RuleBase" id="RU004326"/>
    </source>
</evidence>
<dbReference type="Pfam" id="PF02879">
    <property type="entry name" value="PGM_PMM_II"/>
    <property type="match status" value="1"/>
</dbReference>
<dbReference type="SUPFAM" id="SSF55957">
    <property type="entry name" value="Phosphoglucomutase, C-terminal domain"/>
    <property type="match status" value="1"/>
</dbReference>
<dbReference type="GO" id="GO:0009252">
    <property type="term" value="P:peptidoglycan biosynthetic process"/>
    <property type="evidence" value="ECO:0007669"/>
    <property type="project" value="TreeGrafter"/>
</dbReference>
<feature type="binding site" description="via phosphate group" evidence="6">
    <location>
        <position position="103"/>
    </location>
    <ligand>
        <name>Mg(2+)</name>
        <dbReference type="ChEBI" id="CHEBI:18420"/>
    </ligand>
</feature>
<keyword evidence="2 6" id="KW-0597">Phosphoprotein</keyword>
<dbReference type="OrthoDB" id="9803322at2"/>
<dbReference type="GO" id="GO:0008966">
    <property type="term" value="F:phosphoglucosamine mutase activity"/>
    <property type="evidence" value="ECO:0007669"/>
    <property type="project" value="UniProtKB-UniRule"/>
</dbReference>
<comment type="similarity">
    <text evidence="1 6 7">Belongs to the phosphohexose mutase family.</text>
</comment>
<dbReference type="PROSITE" id="PS00710">
    <property type="entry name" value="PGM_PMM"/>
    <property type="match status" value="1"/>
</dbReference>
<dbReference type="InterPro" id="IPR005846">
    <property type="entry name" value="A-D-PHexomutase_a/b/a-III"/>
</dbReference>
<dbReference type="GO" id="GO:0006048">
    <property type="term" value="P:UDP-N-acetylglucosamine biosynthetic process"/>
    <property type="evidence" value="ECO:0007669"/>
    <property type="project" value="TreeGrafter"/>
</dbReference>
<dbReference type="InterPro" id="IPR005844">
    <property type="entry name" value="A-D-PHexomutase_a/b/a-I"/>
</dbReference>
<evidence type="ECO:0000256" key="4">
    <source>
        <dbReference type="ARBA" id="ARBA00022842"/>
    </source>
</evidence>
<evidence type="ECO:0000256" key="1">
    <source>
        <dbReference type="ARBA" id="ARBA00010231"/>
    </source>
</evidence>
<dbReference type="NCBIfam" id="NF008139">
    <property type="entry name" value="PRK10887.1"/>
    <property type="match status" value="1"/>
</dbReference>
<keyword evidence="4 6" id="KW-0460">Magnesium</keyword>
<evidence type="ECO:0000259" key="12">
    <source>
        <dbReference type="Pfam" id="PF02880"/>
    </source>
</evidence>
<dbReference type="AlphaFoldDB" id="A0A1G9BWA7"/>
<reference evidence="14" key="1">
    <citation type="submission" date="2016-10" db="EMBL/GenBank/DDBJ databases">
        <authorList>
            <person name="Varghese N."/>
            <person name="Submissions S."/>
        </authorList>
    </citation>
    <scope>NUCLEOTIDE SEQUENCE [LARGE SCALE GENOMIC DNA]</scope>
    <source>
        <strain evidence="14">CGMCC 1.7655</strain>
    </source>
</reference>
<evidence type="ECO:0000313" key="13">
    <source>
        <dbReference type="EMBL" id="SDK43751.1"/>
    </source>
</evidence>
<dbReference type="GO" id="GO:0005975">
    <property type="term" value="P:carbohydrate metabolic process"/>
    <property type="evidence" value="ECO:0007669"/>
    <property type="project" value="InterPro"/>
</dbReference>
<feature type="binding site" evidence="6">
    <location>
        <position position="242"/>
    </location>
    <ligand>
        <name>Mg(2+)</name>
        <dbReference type="ChEBI" id="CHEBI:18420"/>
    </ligand>
</feature>
<dbReference type="InterPro" id="IPR050060">
    <property type="entry name" value="Phosphoglucosamine_mutase"/>
</dbReference>
<feature type="domain" description="Alpha-D-phosphohexomutase C-terminal" evidence="9">
    <location>
        <begin position="375"/>
        <end position="441"/>
    </location>
</feature>
<dbReference type="Pfam" id="PF02880">
    <property type="entry name" value="PGM_PMM_III"/>
    <property type="match status" value="1"/>
</dbReference>
<evidence type="ECO:0000256" key="2">
    <source>
        <dbReference type="ARBA" id="ARBA00022553"/>
    </source>
</evidence>
<dbReference type="HAMAP" id="MF_01554_B">
    <property type="entry name" value="GlmM_B"/>
    <property type="match status" value="1"/>
</dbReference>
<dbReference type="InterPro" id="IPR036900">
    <property type="entry name" value="A-D-PHexomutase_C_sf"/>
</dbReference>
<dbReference type="FunFam" id="3.40.120.10:FF:000001">
    <property type="entry name" value="Phosphoglucosamine mutase"/>
    <property type="match status" value="1"/>
</dbReference>
<dbReference type="InterPro" id="IPR006352">
    <property type="entry name" value="GlmM_bact"/>
</dbReference>
<dbReference type="PRINTS" id="PR00509">
    <property type="entry name" value="PGMPMM"/>
</dbReference>
<dbReference type="PANTHER" id="PTHR42946:SF1">
    <property type="entry name" value="PHOSPHOGLUCOMUTASE (ALPHA-D-GLUCOSE-1,6-BISPHOSPHATE-DEPENDENT)"/>
    <property type="match status" value="1"/>
</dbReference>
<feature type="domain" description="Alpha-D-phosphohexomutase alpha/beta/alpha" evidence="11">
    <location>
        <begin position="158"/>
        <end position="255"/>
    </location>
</feature>
<keyword evidence="5 6" id="KW-0413">Isomerase</keyword>
<comment type="cofactor">
    <cofactor evidence="6">
        <name>Mg(2+)</name>
        <dbReference type="ChEBI" id="CHEBI:18420"/>
    </cofactor>
    <text evidence="6">Binds 1 Mg(2+) ion per subunit.</text>
</comment>
<evidence type="ECO:0000256" key="3">
    <source>
        <dbReference type="ARBA" id="ARBA00022723"/>
    </source>
</evidence>
<dbReference type="GO" id="GO:0005829">
    <property type="term" value="C:cytosol"/>
    <property type="evidence" value="ECO:0007669"/>
    <property type="project" value="TreeGrafter"/>
</dbReference>
<dbReference type="RefSeq" id="WP_090751403.1">
    <property type="nucleotide sequence ID" value="NZ_FNGE01000001.1"/>
</dbReference>
<dbReference type="EMBL" id="FNGE01000001">
    <property type="protein sequence ID" value="SDK43751.1"/>
    <property type="molecule type" value="Genomic_DNA"/>
</dbReference>
<comment type="function">
    <text evidence="6 8">Catalyzes the conversion of glucosamine-6-phosphate to glucosamine-1-phosphate.</text>
</comment>
<dbReference type="PANTHER" id="PTHR42946">
    <property type="entry name" value="PHOSPHOHEXOSE MUTASE"/>
    <property type="match status" value="1"/>
</dbReference>
<dbReference type="Pfam" id="PF02878">
    <property type="entry name" value="PGM_PMM_I"/>
    <property type="match status" value="1"/>
</dbReference>
<dbReference type="CDD" id="cd05802">
    <property type="entry name" value="GlmM"/>
    <property type="match status" value="1"/>
</dbReference>
<dbReference type="FunFam" id="3.30.310.50:FF:000001">
    <property type="entry name" value="Phosphoglucosamine mutase"/>
    <property type="match status" value="1"/>
</dbReference>
<dbReference type="InterPro" id="IPR005841">
    <property type="entry name" value="Alpha-D-phosphohexomutase_SF"/>
</dbReference>
<evidence type="ECO:0000259" key="9">
    <source>
        <dbReference type="Pfam" id="PF00408"/>
    </source>
</evidence>
<protein>
    <recommendedName>
        <fullName evidence="6 8">Phosphoglucosamine mutase</fullName>
        <ecNumber evidence="6 8">5.4.2.10</ecNumber>
    </recommendedName>
</protein>
<dbReference type="Proteomes" id="UP000199555">
    <property type="component" value="Unassembled WGS sequence"/>
</dbReference>
<feature type="modified residue" description="Phosphoserine" evidence="6">
    <location>
        <position position="103"/>
    </location>
</feature>
<accession>A0A1G9BWA7</accession>
<keyword evidence="3 6" id="KW-0479">Metal-binding</keyword>
<dbReference type="FunFam" id="3.40.120.10:FF:000003">
    <property type="entry name" value="Phosphoglucosamine mutase"/>
    <property type="match status" value="1"/>
</dbReference>
<dbReference type="Gene3D" id="3.30.310.50">
    <property type="entry name" value="Alpha-D-phosphohexomutase, C-terminal domain"/>
    <property type="match status" value="1"/>
</dbReference>
<comment type="PTM">
    <text evidence="6">Activated by phosphorylation.</text>
</comment>
<dbReference type="NCBIfam" id="TIGR01455">
    <property type="entry name" value="glmM"/>
    <property type="match status" value="1"/>
</dbReference>
<dbReference type="EC" id="5.4.2.10" evidence="6 8"/>
<dbReference type="GO" id="GO:0004615">
    <property type="term" value="F:phosphomannomutase activity"/>
    <property type="evidence" value="ECO:0007669"/>
    <property type="project" value="TreeGrafter"/>
</dbReference>
<dbReference type="GO" id="GO:0000287">
    <property type="term" value="F:magnesium ion binding"/>
    <property type="evidence" value="ECO:0007669"/>
    <property type="project" value="UniProtKB-UniRule"/>
</dbReference>
<dbReference type="InterPro" id="IPR005843">
    <property type="entry name" value="A-D-PHexomutase_C"/>
</dbReference>
<dbReference type="InterPro" id="IPR016055">
    <property type="entry name" value="A-D-PHexomutase_a/b/a-I/II/III"/>
</dbReference>
<organism evidence="13 14">
    <name type="scientific">Paracoccus chinensis</name>
    <dbReference type="NCBI Taxonomy" id="525640"/>
    <lineage>
        <taxon>Bacteria</taxon>
        <taxon>Pseudomonadati</taxon>
        <taxon>Pseudomonadota</taxon>
        <taxon>Alphaproteobacteria</taxon>
        <taxon>Rhodobacterales</taxon>
        <taxon>Paracoccaceae</taxon>
        <taxon>Paracoccus</taxon>
    </lineage>
</organism>
<proteinExistence type="inferred from homology"/>
<dbReference type="Gene3D" id="3.40.120.10">
    <property type="entry name" value="Alpha-D-Glucose-1,6-Bisphosphate, subunit A, domain 3"/>
    <property type="match status" value="3"/>
</dbReference>
<evidence type="ECO:0000256" key="6">
    <source>
        <dbReference type="HAMAP-Rule" id="MF_01554"/>
    </source>
</evidence>
<sequence>MSRKLFGTDGVRGRANSHPMTAEMALRLGAAAGRYFRGDGTNGHRVVIGKDTRLSGYMLENALTAGLTSTGMNVLLLGPVPTPAVGYLTRSMRADVGIMISASHNPAEDNGIKFFGPDGFKLSDEAEAEIEAILSAEIPLAAPAQIGRAKRIDDGRGRYVEYAKTTFPQGQRLDGLKVVIDCANGAAYRAAPEVLWELGAEVIPLGVDPDGFNINDGVGSTHPQAAAAAVLEHGAHLGISLDGDADRVMIIDETGAVADGDQIMALLAGRWADAGRLRGGALVATVMSNLGLERFLTGRGLRLERTAVGDRYVVERMRGAGFNLGGEQSGHIVMTDYATTGDGLIAGLQFLAALADSGRRASELVRQFTPVPQMLKNVRYKAGADPLSAEAVRAEIAAAEARLAKSGRVLIRKSGTEPLIRVMAEAEDEAVLREVVEGIVAAVEKAAA</sequence>
<evidence type="ECO:0000313" key="14">
    <source>
        <dbReference type="Proteomes" id="UP000199555"/>
    </source>
</evidence>
<evidence type="ECO:0000259" key="10">
    <source>
        <dbReference type="Pfam" id="PF02878"/>
    </source>
</evidence>